<dbReference type="GO" id="GO:0005886">
    <property type="term" value="C:plasma membrane"/>
    <property type="evidence" value="ECO:0007669"/>
    <property type="project" value="TreeGrafter"/>
</dbReference>
<dbReference type="EMBL" id="CAKXAJ010024701">
    <property type="protein sequence ID" value="CAH2229207.1"/>
    <property type="molecule type" value="Genomic_DNA"/>
</dbReference>
<proteinExistence type="predicted"/>
<evidence type="ECO:0000313" key="7">
    <source>
        <dbReference type="EMBL" id="CAH2229207.1"/>
    </source>
</evidence>
<feature type="non-terminal residue" evidence="7">
    <location>
        <position position="1"/>
    </location>
</feature>
<dbReference type="Pfam" id="PF01545">
    <property type="entry name" value="Cation_efflux"/>
    <property type="match status" value="1"/>
</dbReference>
<gene>
    <name evidence="7" type="primary">jg13965</name>
    <name evidence="7" type="ORF">PAEG_LOCUS8692</name>
</gene>
<reference evidence="7" key="1">
    <citation type="submission" date="2022-03" db="EMBL/GenBank/DDBJ databases">
        <authorList>
            <person name="Lindestad O."/>
        </authorList>
    </citation>
    <scope>NUCLEOTIDE SEQUENCE</scope>
</reference>
<keyword evidence="2" id="KW-0812">Transmembrane</keyword>
<protein>
    <submittedName>
        <fullName evidence="7">Jg13965 protein</fullName>
    </submittedName>
</protein>
<evidence type="ECO:0000259" key="6">
    <source>
        <dbReference type="Pfam" id="PF01545"/>
    </source>
</evidence>
<dbReference type="OrthoDB" id="9944568at2759"/>
<evidence type="ECO:0000256" key="5">
    <source>
        <dbReference type="ARBA" id="ARBA00023136"/>
    </source>
</evidence>
<keyword evidence="8" id="KW-1185">Reference proteome</keyword>
<keyword evidence="3" id="KW-0813">Transport</keyword>
<sequence>ICEIVGGYLAGSISVMSDAAHMLSDCGGFALALLAFRCAARPPNANMSYGYRRAVSSDKRYHLVAEDLLLLTDKNNKGTYADIKDSIEFC</sequence>
<evidence type="ECO:0000256" key="4">
    <source>
        <dbReference type="ARBA" id="ARBA00022989"/>
    </source>
</evidence>
<dbReference type="InterPro" id="IPR058533">
    <property type="entry name" value="Cation_efflux_TM"/>
</dbReference>
<evidence type="ECO:0000256" key="3">
    <source>
        <dbReference type="ARBA" id="ARBA00022906"/>
    </source>
</evidence>
<keyword evidence="5" id="KW-0472">Membrane</keyword>
<name>A0A8S4R0J1_9NEOP</name>
<dbReference type="AlphaFoldDB" id="A0A8S4R0J1"/>
<dbReference type="InterPro" id="IPR050681">
    <property type="entry name" value="CDF/SLC30A"/>
</dbReference>
<evidence type="ECO:0000313" key="8">
    <source>
        <dbReference type="Proteomes" id="UP000838756"/>
    </source>
</evidence>
<comment type="caution">
    <text evidence="7">The sequence shown here is derived from an EMBL/GenBank/DDBJ whole genome shotgun (WGS) entry which is preliminary data.</text>
</comment>
<organism evidence="7 8">
    <name type="scientific">Pararge aegeria aegeria</name>
    <dbReference type="NCBI Taxonomy" id="348720"/>
    <lineage>
        <taxon>Eukaryota</taxon>
        <taxon>Metazoa</taxon>
        <taxon>Ecdysozoa</taxon>
        <taxon>Arthropoda</taxon>
        <taxon>Hexapoda</taxon>
        <taxon>Insecta</taxon>
        <taxon>Pterygota</taxon>
        <taxon>Neoptera</taxon>
        <taxon>Endopterygota</taxon>
        <taxon>Lepidoptera</taxon>
        <taxon>Glossata</taxon>
        <taxon>Ditrysia</taxon>
        <taxon>Papilionoidea</taxon>
        <taxon>Nymphalidae</taxon>
        <taxon>Satyrinae</taxon>
        <taxon>Satyrini</taxon>
        <taxon>Parargina</taxon>
        <taxon>Pararge</taxon>
    </lineage>
</organism>
<dbReference type="InterPro" id="IPR027469">
    <property type="entry name" value="Cation_efflux_TMD_sf"/>
</dbReference>
<dbReference type="SUPFAM" id="SSF161111">
    <property type="entry name" value="Cation efflux protein transmembrane domain-like"/>
    <property type="match status" value="1"/>
</dbReference>
<accession>A0A8S4R0J1</accession>
<keyword evidence="4" id="KW-1133">Transmembrane helix</keyword>
<dbReference type="GO" id="GO:0005385">
    <property type="term" value="F:zinc ion transmembrane transporter activity"/>
    <property type="evidence" value="ECO:0007669"/>
    <property type="project" value="TreeGrafter"/>
</dbReference>
<dbReference type="Gene3D" id="1.20.1510.10">
    <property type="entry name" value="Cation efflux protein transmembrane domain"/>
    <property type="match status" value="1"/>
</dbReference>
<feature type="domain" description="Cation efflux protein transmembrane" evidence="6">
    <location>
        <begin position="2"/>
        <end position="54"/>
    </location>
</feature>
<keyword evidence="3" id="KW-0862">Zinc</keyword>
<dbReference type="PANTHER" id="PTHR11562">
    <property type="entry name" value="CATION EFFLUX PROTEIN/ ZINC TRANSPORTER"/>
    <property type="match status" value="1"/>
</dbReference>
<dbReference type="Proteomes" id="UP000838756">
    <property type="component" value="Unassembled WGS sequence"/>
</dbReference>
<evidence type="ECO:0000256" key="2">
    <source>
        <dbReference type="ARBA" id="ARBA00022692"/>
    </source>
</evidence>
<evidence type="ECO:0000256" key="1">
    <source>
        <dbReference type="ARBA" id="ARBA00004141"/>
    </source>
</evidence>
<comment type="subcellular location">
    <subcellularLocation>
        <location evidence="1">Membrane</location>
        <topology evidence="1">Multi-pass membrane protein</topology>
    </subcellularLocation>
</comment>
<keyword evidence="3" id="KW-0406">Ion transport</keyword>
<keyword evidence="3" id="KW-0864">Zinc transport</keyword>
<dbReference type="PANTHER" id="PTHR11562:SF17">
    <property type="entry name" value="RE54080P-RELATED"/>
    <property type="match status" value="1"/>
</dbReference>